<evidence type="ECO:0000256" key="1">
    <source>
        <dbReference type="ARBA" id="ARBA00022553"/>
    </source>
</evidence>
<protein>
    <submittedName>
        <fullName evidence="5">Thiopurine S-methyltransferase</fullName>
        <ecNumber evidence="5">2.1.1.67</ecNumber>
    </submittedName>
</protein>
<dbReference type="SUPFAM" id="SSF53335">
    <property type="entry name" value="S-adenosyl-L-methionine-dependent methyltransferases"/>
    <property type="match status" value="1"/>
</dbReference>
<keyword evidence="1" id="KW-0597">Phosphoprotein</keyword>
<keyword evidence="3 5" id="KW-0808">Transferase</keyword>
<evidence type="ECO:0000256" key="2">
    <source>
        <dbReference type="ARBA" id="ARBA00022603"/>
    </source>
</evidence>
<dbReference type="EMBL" id="CP053069">
    <property type="protein sequence ID" value="QJR10887.1"/>
    <property type="molecule type" value="Genomic_DNA"/>
</dbReference>
<dbReference type="Pfam" id="PF05724">
    <property type="entry name" value="TPMT"/>
    <property type="match status" value="1"/>
</dbReference>
<dbReference type="Gene3D" id="3.40.50.150">
    <property type="entry name" value="Vaccinia Virus protein VP39"/>
    <property type="match status" value="1"/>
</dbReference>
<organism evidence="5 6">
    <name type="scientific">Usitatibacter rugosus</name>
    <dbReference type="NCBI Taxonomy" id="2732067"/>
    <lineage>
        <taxon>Bacteria</taxon>
        <taxon>Pseudomonadati</taxon>
        <taxon>Pseudomonadota</taxon>
        <taxon>Betaproteobacteria</taxon>
        <taxon>Nitrosomonadales</taxon>
        <taxon>Usitatibacteraceae</taxon>
        <taxon>Usitatibacter</taxon>
    </lineage>
</organism>
<dbReference type="EC" id="2.1.1.67" evidence="5"/>
<dbReference type="InterPro" id="IPR029063">
    <property type="entry name" value="SAM-dependent_MTases_sf"/>
</dbReference>
<dbReference type="PANTHER" id="PTHR32183">
    <property type="match status" value="1"/>
</dbReference>
<dbReference type="GO" id="GO:0008119">
    <property type="term" value="F:thiopurine S-methyltransferase activity"/>
    <property type="evidence" value="ECO:0007669"/>
    <property type="project" value="UniProtKB-EC"/>
</dbReference>
<accession>A0A6M4GZC7</accession>
<dbReference type="InterPro" id="IPR008854">
    <property type="entry name" value="TPMT"/>
</dbReference>
<gene>
    <name evidence="5" type="primary">tpm</name>
    <name evidence="5" type="ORF">DSM104443_01957</name>
</gene>
<sequence>MDPKFPKLDPAGAAFWDVRYRESFTPWDAGQVPRQLRELIASTPAPGRVLVPGCGSGHDVRAFCEAGWDVDGIDFSAAALEAAQPVLGPCASKARLADFFGESVAGPYALVYERAFLCALPRSLWRLWAARVGEIVPRGGFLTGYFYVEPGKERGPPFPLASRDELQDLIGHAFVRVEDSDVPDSIDVFAGKERWQAWQRN</sequence>
<dbReference type="GO" id="GO:0032259">
    <property type="term" value="P:methylation"/>
    <property type="evidence" value="ECO:0007669"/>
    <property type="project" value="UniProtKB-KW"/>
</dbReference>
<keyword evidence="4" id="KW-0949">S-adenosyl-L-methionine</keyword>
<evidence type="ECO:0000313" key="6">
    <source>
        <dbReference type="Proteomes" id="UP000501534"/>
    </source>
</evidence>
<evidence type="ECO:0000313" key="5">
    <source>
        <dbReference type="EMBL" id="QJR10887.1"/>
    </source>
</evidence>
<reference evidence="5 6" key="1">
    <citation type="submission" date="2020-04" db="EMBL/GenBank/DDBJ databases">
        <title>Usitatibacter rugosus gen. nov., sp. nov. and Usitatibacter palustris sp. nov., novel members of Usitatibacteraceae fam. nov. within the order Nitrosomonadales isolated from soil.</title>
        <authorList>
            <person name="Huber K.J."/>
            <person name="Neumann-Schaal M."/>
            <person name="Geppert A."/>
            <person name="Luckner M."/>
            <person name="Wanner G."/>
            <person name="Overmann J."/>
        </authorList>
    </citation>
    <scope>NUCLEOTIDE SEQUENCE [LARGE SCALE GENOMIC DNA]</scope>
    <source>
        <strain evidence="5 6">0125_3</strain>
    </source>
</reference>
<proteinExistence type="predicted"/>
<name>A0A6M4GZC7_9PROT</name>
<keyword evidence="6" id="KW-1185">Reference proteome</keyword>
<dbReference type="RefSeq" id="WP_171091756.1">
    <property type="nucleotide sequence ID" value="NZ_CP053069.1"/>
</dbReference>
<dbReference type="KEGG" id="uru:DSM104443_01957"/>
<evidence type="ECO:0000256" key="3">
    <source>
        <dbReference type="ARBA" id="ARBA00022679"/>
    </source>
</evidence>
<keyword evidence="2 5" id="KW-0489">Methyltransferase</keyword>
<dbReference type="PROSITE" id="PS51585">
    <property type="entry name" value="SAM_MT_TPMT"/>
    <property type="match status" value="1"/>
</dbReference>
<dbReference type="PANTHER" id="PTHR32183:SF6">
    <property type="entry name" value="CYSTEINE SULFINATE DESULFINASE_CYSTEINE DESULFURASE AND RELATED ENZYMES"/>
    <property type="match status" value="1"/>
</dbReference>
<dbReference type="AlphaFoldDB" id="A0A6M4GZC7"/>
<dbReference type="Proteomes" id="UP000501534">
    <property type="component" value="Chromosome"/>
</dbReference>
<evidence type="ECO:0000256" key="4">
    <source>
        <dbReference type="ARBA" id="ARBA00022691"/>
    </source>
</evidence>